<protein>
    <submittedName>
        <fullName evidence="2">Uncharacterized protein</fullName>
    </submittedName>
</protein>
<organism evidence="2 3">
    <name type="scientific">Laccaria amethystina LaAM-08-1</name>
    <dbReference type="NCBI Taxonomy" id="1095629"/>
    <lineage>
        <taxon>Eukaryota</taxon>
        <taxon>Fungi</taxon>
        <taxon>Dikarya</taxon>
        <taxon>Basidiomycota</taxon>
        <taxon>Agaricomycotina</taxon>
        <taxon>Agaricomycetes</taxon>
        <taxon>Agaricomycetidae</taxon>
        <taxon>Agaricales</taxon>
        <taxon>Agaricineae</taxon>
        <taxon>Hydnangiaceae</taxon>
        <taxon>Laccaria</taxon>
    </lineage>
</organism>
<evidence type="ECO:0000313" key="3">
    <source>
        <dbReference type="Proteomes" id="UP000054477"/>
    </source>
</evidence>
<reference evidence="2 3" key="1">
    <citation type="submission" date="2014-04" db="EMBL/GenBank/DDBJ databases">
        <authorList>
            <consortium name="DOE Joint Genome Institute"/>
            <person name="Kuo A."/>
            <person name="Kohler A."/>
            <person name="Nagy L.G."/>
            <person name="Floudas D."/>
            <person name="Copeland A."/>
            <person name="Barry K.W."/>
            <person name="Cichocki N."/>
            <person name="Veneault-Fourrey C."/>
            <person name="LaButti K."/>
            <person name="Lindquist E.A."/>
            <person name="Lipzen A."/>
            <person name="Lundell T."/>
            <person name="Morin E."/>
            <person name="Murat C."/>
            <person name="Sun H."/>
            <person name="Tunlid A."/>
            <person name="Henrissat B."/>
            <person name="Grigoriev I.V."/>
            <person name="Hibbett D.S."/>
            <person name="Martin F."/>
            <person name="Nordberg H.P."/>
            <person name="Cantor M.N."/>
            <person name="Hua S.X."/>
        </authorList>
    </citation>
    <scope>NUCLEOTIDE SEQUENCE [LARGE SCALE GENOMIC DNA]</scope>
    <source>
        <strain evidence="2 3">LaAM-08-1</strain>
    </source>
</reference>
<accession>A0A0C9XM15</accession>
<name>A0A0C9XM15_9AGAR</name>
<feature type="compositionally biased region" description="Pro residues" evidence="1">
    <location>
        <begin position="64"/>
        <end position="73"/>
    </location>
</feature>
<gene>
    <name evidence="2" type="ORF">K443DRAFT_9074</name>
</gene>
<dbReference type="Proteomes" id="UP000054477">
    <property type="component" value="Unassembled WGS sequence"/>
</dbReference>
<dbReference type="EMBL" id="KN838666">
    <property type="protein sequence ID" value="KIJ98561.1"/>
    <property type="molecule type" value="Genomic_DNA"/>
</dbReference>
<feature type="region of interest" description="Disordered" evidence="1">
    <location>
        <begin position="1"/>
        <end position="138"/>
    </location>
</feature>
<evidence type="ECO:0000256" key="1">
    <source>
        <dbReference type="SAM" id="MobiDB-lite"/>
    </source>
</evidence>
<keyword evidence="3" id="KW-1185">Reference proteome</keyword>
<reference evidence="3" key="2">
    <citation type="submission" date="2015-01" db="EMBL/GenBank/DDBJ databases">
        <title>Evolutionary Origins and Diversification of the Mycorrhizal Mutualists.</title>
        <authorList>
            <consortium name="DOE Joint Genome Institute"/>
            <consortium name="Mycorrhizal Genomics Consortium"/>
            <person name="Kohler A."/>
            <person name="Kuo A."/>
            <person name="Nagy L.G."/>
            <person name="Floudas D."/>
            <person name="Copeland A."/>
            <person name="Barry K.W."/>
            <person name="Cichocki N."/>
            <person name="Veneault-Fourrey C."/>
            <person name="LaButti K."/>
            <person name="Lindquist E.A."/>
            <person name="Lipzen A."/>
            <person name="Lundell T."/>
            <person name="Morin E."/>
            <person name="Murat C."/>
            <person name="Riley R."/>
            <person name="Ohm R."/>
            <person name="Sun H."/>
            <person name="Tunlid A."/>
            <person name="Henrissat B."/>
            <person name="Grigoriev I.V."/>
            <person name="Hibbett D.S."/>
            <person name="Martin F."/>
        </authorList>
    </citation>
    <scope>NUCLEOTIDE SEQUENCE [LARGE SCALE GENOMIC DNA]</scope>
    <source>
        <strain evidence="3">LaAM-08-1</strain>
    </source>
</reference>
<proteinExistence type="predicted"/>
<feature type="compositionally biased region" description="Low complexity" evidence="1">
    <location>
        <begin position="32"/>
        <end position="57"/>
    </location>
</feature>
<dbReference type="AlphaFoldDB" id="A0A0C9XM15"/>
<sequence>MSPASFAHDTLPPPPTTRNPFINIDPTAEPNLLLLPLPSPSFERTHSSSSSISSVSSRIVDPRGPLPTPPPPPEWHDEEEPTPRPANLEPSLSQFEKGMQLKVPDDDDEPHPGSIITSHTPHLLRERGTQIPTGTSSP</sequence>
<evidence type="ECO:0000313" key="2">
    <source>
        <dbReference type="EMBL" id="KIJ98561.1"/>
    </source>
</evidence>
<dbReference type="HOGENOM" id="CLU_1855576_0_0_1"/>